<dbReference type="Proteomes" id="UP000596742">
    <property type="component" value="Unassembled WGS sequence"/>
</dbReference>
<proteinExistence type="predicted"/>
<reference evidence="2" key="1">
    <citation type="submission" date="2018-11" db="EMBL/GenBank/DDBJ databases">
        <authorList>
            <person name="Alioto T."/>
            <person name="Alioto T."/>
        </authorList>
    </citation>
    <scope>NUCLEOTIDE SEQUENCE</scope>
</reference>
<gene>
    <name evidence="2" type="ORF">MGAL_10B015512</name>
</gene>
<evidence type="ECO:0000313" key="3">
    <source>
        <dbReference type="Proteomes" id="UP000596742"/>
    </source>
</evidence>
<dbReference type="AlphaFoldDB" id="A0A8B6FYL5"/>
<evidence type="ECO:0000313" key="2">
    <source>
        <dbReference type="EMBL" id="VDI55205.1"/>
    </source>
</evidence>
<sequence length="268" mass="29834">MAIPTRNQITQAHELANAAADNARTKQGRAYNTKVRGGTIKPGDRVLVKIVAFKERKYKLADRWEHDAYHVISQPNSDTPVFSVKRGNGEGRIRTLHRNLLLPIGFISDTPTPAPREEQGDSDSTIIENLPQVQADELQNTETGGDAQSSEDTLSVDEDLISEDERSASQDEIVQEDTLEQDTSQTDTDDEDEPVPIRRSARERRPPLRFTTGEFDMAKSAINTMSDWEKKIQCLKSISDQTTLLQDLQTEAGRAIVDILKSSTNAST</sequence>
<organism evidence="2 3">
    <name type="scientific">Mytilus galloprovincialis</name>
    <name type="common">Mediterranean mussel</name>
    <dbReference type="NCBI Taxonomy" id="29158"/>
    <lineage>
        <taxon>Eukaryota</taxon>
        <taxon>Metazoa</taxon>
        <taxon>Spiralia</taxon>
        <taxon>Lophotrochozoa</taxon>
        <taxon>Mollusca</taxon>
        <taxon>Bivalvia</taxon>
        <taxon>Autobranchia</taxon>
        <taxon>Pteriomorphia</taxon>
        <taxon>Mytilida</taxon>
        <taxon>Mytiloidea</taxon>
        <taxon>Mytilidae</taxon>
        <taxon>Mytilinae</taxon>
        <taxon>Mytilus</taxon>
    </lineage>
</organism>
<dbReference type="EMBL" id="UYJE01007470">
    <property type="protein sequence ID" value="VDI55205.1"/>
    <property type="molecule type" value="Genomic_DNA"/>
</dbReference>
<evidence type="ECO:0000256" key="1">
    <source>
        <dbReference type="SAM" id="MobiDB-lite"/>
    </source>
</evidence>
<name>A0A8B6FYL5_MYTGA</name>
<keyword evidence="3" id="KW-1185">Reference proteome</keyword>
<comment type="caution">
    <text evidence="2">The sequence shown here is derived from an EMBL/GenBank/DDBJ whole genome shotgun (WGS) entry which is preliminary data.</text>
</comment>
<dbReference type="OrthoDB" id="441285at2759"/>
<protein>
    <submittedName>
        <fullName evidence="2">Uncharacterized protein</fullName>
    </submittedName>
</protein>
<accession>A0A8B6FYL5</accession>
<feature type="region of interest" description="Disordered" evidence="1">
    <location>
        <begin position="163"/>
        <end position="208"/>
    </location>
</feature>